<evidence type="ECO:0000313" key="3">
    <source>
        <dbReference type="Proteomes" id="UP000295294"/>
    </source>
</evidence>
<evidence type="ECO:0000313" key="2">
    <source>
        <dbReference type="EMBL" id="QBY55357.1"/>
    </source>
</evidence>
<feature type="region of interest" description="Disordered" evidence="1">
    <location>
        <begin position="1"/>
        <end position="22"/>
    </location>
</feature>
<dbReference type="Proteomes" id="UP000295294">
    <property type="component" value="Plasmid unnamed1"/>
</dbReference>
<feature type="compositionally biased region" description="Basic and acidic residues" evidence="1">
    <location>
        <begin position="1"/>
        <end position="11"/>
    </location>
</feature>
<protein>
    <submittedName>
        <fullName evidence="2">Uncharacterized protein</fullName>
    </submittedName>
</protein>
<dbReference type="KEGG" id="cox:E0W60_30280"/>
<dbReference type="OrthoDB" id="8968750at2"/>
<keyword evidence="2" id="KW-0614">Plasmid</keyword>
<dbReference type="RefSeq" id="WP_133093105.1">
    <property type="nucleotide sequence ID" value="NZ_CP038636.1"/>
</dbReference>
<gene>
    <name evidence="2" type="ORF">E0W60_30280</name>
</gene>
<sequence length="83" mass="9329">MSIDEMKRRFDTQVPRPTQGAADNECSLGSRCISCSGHEAGYYWAAETDISDPNDCTRDSQTIVEDCQEYAEERRESSSKPES</sequence>
<accession>A0A4P7LRD1</accession>
<organism evidence="2 3">
    <name type="scientific">Cupriavidus oxalaticus</name>
    <dbReference type="NCBI Taxonomy" id="96344"/>
    <lineage>
        <taxon>Bacteria</taxon>
        <taxon>Pseudomonadati</taxon>
        <taxon>Pseudomonadota</taxon>
        <taxon>Betaproteobacteria</taxon>
        <taxon>Burkholderiales</taxon>
        <taxon>Burkholderiaceae</taxon>
        <taxon>Cupriavidus</taxon>
    </lineage>
</organism>
<evidence type="ECO:0000256" key="1">
    <source>
        <dbReference type="SAM" id="MobiDB-lite"/>
    </source>
</evidence>
<proteinExistence type="predicted"/>
<geneLocation type="plasmid" evidence="2">
    <name>unnamed1</name>
</geneLocation>
<name>A0A4P7LRD1_9BURK</name>
<dbReference type="EMBL" id="CP038636">
    <property type="protein sequence ID" value="QBY55357.1"/>
    <property type="molecule type" value="Genomic_DNA"/>
</dbReference>
<reference evidence="2 3" key="1">
    <citation type="submission" date="2019-03" db="EMBL/GenBank/DDBJ databases">
        <title>Efficiently degradation of phenoxyalkanoic acid herbicides by Cupriavidus oxalaticus strain X32.</title>
        <authorList>
            <person name="Sheng X."/>
        </authorList>
    </citation>
    <scope>NUCLEOTIDE SEQUENCE [LARGE SCALE GENOMIC DNA]</scope>
    <source>
        <strain evidence="2 3">X32</strain>
        <plasmid evidence="2 3">unnamed1</plasmid>
    </source>
</reference>
<dbReference type="AlphaFoldDB" id="A0A4P7LRD1"/>